<evidence type="ECO:0000256" key="5">
    <source>
        <dbReference type="ARBA" id="ARBA00022989"/>
    </source>
</evidence>
<feature type="transmembrane region" description="Helical" evidence="7">
    <location>
        <begin position="355"/>
        <end position="376"/>
    </location>
</feature>
<feature type="transmembrane region" description="Helical" evidence="7">
    <location>
        <begin position="64"/>
        <end position="82"/>
    </location>
</feature>
<organism evidence="9 10">
    <name type="scientific">Aspergillus puulaauensis</name>
    <dbReference type="NCBI Taxonomy" id="1220207"/>
    <lineage>
        <taxon>Eukaryota</taxon>
        <taxon>Fungi</taxon>
        <taxon>Dikarya</taxon>
        <taxon>Ascomycota</taxon>
        <taxon>Pezizomycotina</taxon>
        <taxon>Eurotiomycetes</taxon>
        <taxon>Eurotiomycetidae</taxon>
        <taxon>Eurotiales</taxon>
        <taxon>Aspergillaceae</taxon>
        <taxon>Aspergillus</taxon>
    </lineage>
</organism>
<protein>
    <recommendedName>
        <fullName evidence="8">Wax synthase domain-containing protein</fullName>
    </recommendedName>
</protein>
<dbReference type="RefSeq" id="XP_041560602.1">
    <property type="nucleotide sequence ID" value="XM_041694809.1"/>
</dbReference>
<dbReference type="GO" id="GO:0008374">
    <property type="term" value="F:O-acyltransferase activity"/>
    <property type="evidence" value="ECO:0007669"/>
    <property type="project" value="InterPro"/>
</dbReference>
<dbReference type="EMBL" id="AP024448">
    <property type="protein sequence ID" value="BCS28416.1"/>
    <property type="molecule type" value="Genomic_DNA"/>
</dbReference>
<keyword evidence="10" id="KW-1185">Reference proteome</keyword>
<feature type="transmembrane region" description="Helical" evidence="7">
    <location>
        <begin position="314"/>
        <end position="334"/>
    </location>
</feature>
<evidence type="ECO:0000259" key="8">
    <source>
        <dbReference type="Pfam" id="PF13813"/>
    </source>
</evidence>
<evidence type="ECO:0000313" key="10">
    <source>
        <dbReference type="Proteomes" id="UP000654913"/>
    </source>
</evidence>
<feature type="transmembrane region" description="Helical" evidence="7">
    <location>
        <begin position="291"/>
        <end position="308"/>
    </location>
</feature>
<dbReference type="InterPro" id="IPR044851">
    <property type="entry name" value="Wax_synthase"/>
</dbReference>
<dbReference type="GO" id="GO:0006629">
    <property type="term" value="P:lipid metabolic process"/>
    <property type="evidence" value="ECO:0007669"/>
    <property type="project" value="InterPro"/>
</dbReference>
<feature type="transmembrane region" description="Helical" evidence="7">
    <location>
        <begin position="6"/>
        <end position="25"/>
    </location>
</feature>
<keyword evidence="4 7" id="KW-0812">Transmembrane</keyword>
<feature type="transmembrane region" description="Helical" evidence="7">
    <location>
        <begin position="142"/>
        <end position="159"/>
    </location>
</feature>
<dbReference type="Proteomes" id="UP000654913">
    <property type="component" value="Chromosome 6"/>
</dbReference>
<dbReference type="InterPro" id="IPR032805">
    <property type="entry name" value="Wax_synthase_dom"/>
</dbReference>
<keyword evidence="5 7" id="KW-1133">Transmembrane helix</keyword>
<dbReference type="AlphaFoldDB" id="A0A7R7XVM9"/>
<name>A0A7R7XVM9_9EURO</name>
<reference evidence="9" key="2">
    <citation type="submission" date="2021-02" db="EMBL/GenBank/DDBJ databases">
        <title>Aspergillus puulaauensis MK2 genome sequence.</title>
        <authorList>
            <person name="Futagami T."/>
            <person name="Mori K."/>
            <person name="Kadooka C."/>
            <person name="Tanaka T."/>
        </authorList>
    </citation>
    <scope>NUCLEOTIDE SEQUENCE</scope>
    <source>
        <strain evidence="9">MK2</strain>
    </source>
</reference>
<keyword evidence="6 7" id="KW-0472">Membrane</keyword>
<evidence type="ECO:0000313" key="9">
    <source>
        <dbReference type="EMBL" id="BCS28416.1"/>
    </source>
</evidence>
<evidence type="ECO:0000256" key="7">
    <source>
        <dbReference type="SAM" id="Phobius"/>
    </source>
</evidence>
<dbReference type="OrthoDB" id="1077582at2759"/>
<comment type="similarity">
    <text evidence="2">Belongs to the wax synthase family.</text>
</comment>
<evidence type="ECO:0000256" key="6">
    <source>
        <dbReference type="ARBA" id="ARBA00023136"/>
    </source>
</evidence>
<dbReference type="PANTHER" id="PTHR31595:SF27">
    <property type="entry name" value="WAX SYNTHASE DOMAIN-CONTAINING PROTEIN-RELATED"/>
    <property type="match status" value="1"/>
</dbReference>
<dbReference type="GeneID" id="64978413"/>
<evidence type="ECO:0000256" key="3">
    <source>
        <dbReference type="ARBA" id="ARBA00022679"/>
    </source>
</evidence>
<keyword evidence="3" id="KW-0808">Transferase</keyword>
<sequence>MTLSALALPVAAHIALVALTLCLTLKQSLWRLATIPVVFLLTLQACGALDFFGDNQLVNPMTAGYIIVFAIHHVQLLFLAPIGDSDIRRDIAARTQQPANDITVGQRLKAILYLMSTPRGVDTPYESKGVQYPSGRTASSRLRFLVWNMAVITFQYLMIDLVTHEPPPPEDIERMFGPGQEFLLFRPRDIPAPTTADVGIHLGVALMAWGPMGACFISIFYRIVAVISVAFGVSGPRQWPSLFGSVTDAYTIRRFWGRYWHQLLRQPFQGTTKFICRDIFHLPYPSSLARYLNIILVFFCSALMHACIDAKGGIGFNLTGAWACFLLQPVGIIVEDIAEALYARLFGELRRPTPFWVRMVGYMWVWAFLALVAPLYNFPLMRHQVPARNGVPFSVIRLLRLHFEAETI</sequence>
<feature type="domain" description="Wax synthase" evidence="8">
    <location>
        <begin position="239"/>
        <end position="327"/>
    </location>
</feature>
<dbReference type="KEGG" id="apuu:APUU_61464S"/>
<feature type="transmembrane region" description="Helical" evidence="7">
    <location>
        <begin position="32"/>
        <end position="52"/>
    </location>
</feature>
<reference evidence="9" key="1">
    <citation type="submission" date="2021-01" db="EMBL/GenBank/DDBJ databases">
        <authorList>
            <consortium name="Aspergillus puulaauensis MK2 genome sequencing consortium"/>
            <person name="Kazuki M."/>
            <person name="Futagami T."/>
        </authorList>
    </citation>
    <scope>NUCLEOTIDE SEQUENCE</scope>
    <source>
        <strain evidence="9">MK2</strain>
    </source>
</reference>
<feature type="transmembrane region" description="Helical" evidence="7">
    <location>
        <begin position="208"/>
        <end position="233"/>
    </location>
</feature>
<dbReference type="Pfam" id="PF13813">
    <property type="entry name" value="MBOAT_2"/>
    <property type="match status" value="1"/>
</dbReference>
<dbReference type="PANTHER" id="PTHR31595">
    <property type="entry name" value="LONG-CHAIN-ALCOHOL O-FATTY-ACYLTRANSFERASE 3-RELATED"/>
    <property type="match status" value="1"/>
</dbReference>
<dbReference type="GO" id="GO:0016020">
    <property type="term" value="C:membrane"/>
    <property type="evidence" value="ECO:0007669"/>
    <property type="project" value="UniProtKB-SubCell"/>
</dbReference>
<comment type="subcellular location">
    <subcellularLocation>
        <location evidence="1">Membrane</location>
        <topology evidence="1">Multi-pass membrane protein</topology>
    </subcellularLocation>
</comment>
<accession>A0A7R7XVM9</accession>
<proteinExistence type="inferred from homology"/>
<evidence type="ECO:0000256" key="4">
    <source>
        <dbReference type="ARBA" id="ARBA00022692"/>
    </source>
</evidence>
<evidence type="ECO:0000256" key="2">
    <source>
        <dbReference type="ARBA" id="ARBA00007282"/>
    </source>
</evidence>
<gene>
    <name evidence="9" type="ORF">APUU_61464S</name>
</gene>
<evidence type="ECO:0000256" key="1">
    <source>
        <dbReference type="ARBA" id="ARBA00004141"/>
    </source>
</evidence>